<dbReference type="AlphaFoldDB" id="A0A3B0CJ36"/>
<dbReference type="Pfam" id="PF00672">
    <property type="entry name" value="HAMP"/>
    <property type="match status" value="1"/>
</dbReference>
<evidence type="ECO:0000256" key="6">
    <source>
        <dbReference type="ARBA" id="ARBA00022679"/>
    </source>
</evidence>
<dbReference type="PROSITE" id="PS50109">
    <property type="entry name" value="HIS_KIN"/>
    <property type="match status" value="1"/>
</dbReference>
<evidence type="ECO:0000256" key="4">
    <source>
        <dbReference type="ARBA" id="ARBA00022475"/>
    </source>
</evidence>
<dbReference type="SMART" id="SM00387">
    <property type="entry name" value="HATPase_c"/>
    <property type="match status" value="1"/>
</dbReference>
<evidence type="ECO:0000313" key="18">
    <source>
        <dbReference type="Proteomes" id="UP000282311"/>
    </source>
</evidence>
<dbReference type="PROSITE" id="PS50885">
    <property type="entry name" value="HAMP"/>
    <property type="match status" value="1"/>
</dbReference>
<dbReference type="PANTHER" id="PTHR45528">
    <property type="entry name" value="SENSOR HISTIDINE KINASE CPXA"/>
    <property type="match status" value="1"/>
</dbReference>
<dbReference type="RefSeq" id="WP_120747044.1">
    <property type="nucleotide sequence ID" value="NZ_RBAH01000005.1"/>
</dbReference>
<dbReference type="GO" id="GO:0005886">
    <property type="term" value="C:plasma membrane"/>
    <property type="evidence" value="ECO:0007669"/>
    <property type="project" value="UniProtKB-SubCell"/>
</dbReference>
<dbReference type="CDD" id="cd06225">
    <property type="entry name" value="HAMP"/>
    <property type="match status" value="1"/>
</dbReference>
<comment type="caution">
    <text evidence="17">The sequence shown here is derived from an EMBL/GenBank/DDBJ whole genome shotgun (WGS) entry which is preliminary data.</text>
</comment>
<evidence type="ECO:0000256" key="8">
    <source>
        <dbReference type="ARBA" id="ARBA00022741"/>
    </source>
</evidence>
<evidence type="ECO:0000256" key="3">
    <source>
        <dbReference type="ARBA" id="ARBA00012438"/>
    </source>
</evidence>
<keyword evidence="8" id="KW-0547">Nucleotide-binding</keyword>
<dbReference type="InterPro" id="IPR004358">
    <property type="entry name" value="Sig_transdc_His_kin-like_C"/>
</dbReference>
<keyword evidence="12" id="KW-0902">Two-component regulatory system</keyword>
<comment type="subcellular location">
    <subcellularLocation>
        <location evidence="2">Cell membrane</location>
        <topology evidence="2">Multi-pass membrane protein</topology>
    </subcellularLocation>
</comment>
<evidence type="ECO:0000259" key="15">
    <source>
        <dbReference type="PROSITE" id="PS50109"/>
    </source>
</evidence>
<evidence type="ECO:0000256" key="13">
    <source>
        <dbReference type="ARBA" id="ARBA00023136"/>
    </source>
</evidence>
<dbReference type="SMART" id="SM00304">
    <property type="entry name" value="HAMP"/>
    <property type="match status" value="1"/>
</dbReference>
<dbReference type="Proteomes" id="UP000282311">
    <property type="component" value="Unassembled WGS sequence"/>
</dbReference>
<evidence type="ECO:0000256" key="14">
    <source>
        <dbReference type="SAM" id="Phobius"/>
    </source>
</evidence>
<dbReference type="CDD" id="cd00075">
    <property type="entry name" value="HATPase"/>
    <property type="match status" value="1"/>
</dbReference>
<keyword evidence="11 14" id="KW-1133">Transmembrane helix</keyword>
<dbReference type="SUPFAM" id="SSF158472">
    <property type="entry name" value="HAMP domain-like"/>
    <property type="match status" value="1"/>
</dbReference>
<name>A0A3B0CJ36_9BACL</name>
<evidence type="ECO:0000313" key="17">
    <source>
        <dbReference type="EMBL" id="RKN85393.1"/>
    </source>
</evidence>
<evidence type="ECO:0000259" key="16">
    <source>
        <dbReference type="PROSITE" id="PS50885"/>
    </source>
</evidence>
<dbReference type="GO" id="GO:0005524">
    <property type="term" value="F:ATP binding"/>
    <property type="evidence" value="ECO:0007669"/>
    <property type="project" value="UniProtKB-KW"/>
</dbReference>
<evidence type="ECO:0000256" key="2">
    <source>
        <dbReference type="ARBA" id="ARBA00004651"/>
    </source>
</evidence>
<dbReference type="EC" id="2.7.13.3" evidence="3"/>
<keyword evidence="5" id="KW-0597">Phosphoprotein</keyword>
<dbReference type="Pfam" id="PF02518">
    <property type="entry name" value="HATPase_c"/>
    <property type="match status" value="1"/>
</dbReference>
<evidence type="ECO:0000256" key="10">
    <source>
        <dbReference type="ARBA" id="ARBA00022840"/>
    </source>
</evidence>
<dbReference type="PANTHER" id="PTHR45528:SF1">
    <property type="entry name" value="SENSOR HISTIDINE KINASE CPXA"/>
    <property type="match status" value="1"/>
</dbReference>
<dbReference type="FunFam" id="1.10.287.130:FF:000001">
    <property type="entry name" value="Two-component sensor histidine kinase"/>
    <property type="match status" value="1"/>
</dbReference>
<dbReference type="Gene3D" id="1.10.287.130">
    <property type="match status" value="1"/>
</dbReference>
<evidence type="ECO:0000256" key="7">
    <source>
        <dbReference type="ARBA" id="ARBA00022692"/>
    </source>
</evidence>
<keyword evidence="9 17" id="KW-0418">Kinase</keyword>
<feature type="transmembrane region" description="Helical" evidence="14">
    <location>
        <begin position="12"/>
        <end position="35"/>
    </location>
</feature>
<evidence type="ECO:0000256" key="11">
    <source>
        <dbReference type="ARBA" id="ARBA00022989"/>
    </source>
</evidence>
<evidence type="ECO:0000256" key="1">
    <source>
        <dbReference type="ARBA" id="ARBA00000085"/>
    </source>
</evidence>
<dbReference type="Pfam" id="PF00512">
    <property type="entry name" value="HisKA"/>
    <property type="match status" value="1"/>
</dbReference>
<dbReference type="Gene3D" id="6.10.340.10">
    <property type="match status" value="1"/>
</dbReference>
<evidence type="ECO:0000256" key="5">
    <source>
        <dbReference type="ARBA" id="ARBA00022553"/>
    </source>
</evidence>
<dbReference type="InterPro" id="IPR036097">
    <property type="entry name" value="HisK_dim/P_sf"/>
</dbReference>
<dbReference type="InterPro" id="IPR003594">
    <property type="entry name" value="HATPase_dom"/>
</dbReference>
<dbReference type="InterPro" id="IPR003661">
    <property type="entry name" value="HisK_dim/P_dom"/>
</dbReference>
<dbReference type="InterPro" id="IPR036890">
    <property type="entry name" value="HATPase_C_sf"/>
</dbReference>
<reference evidence="17 18" key="1">
    <citation type="journal article" date="2007" name="Int. J. Syst. Evol. Microbiol.">
        <title>Paenibacillus ginsengarvi sp. nov., isolated from soil from ginseng cultivation.</title>
        <authorList>
            <person name="Yoon M.H."/>
            <person name="Ten L.N."/>
            <person name="Im W.T."/>
        </authorList>
    </citation>
    <scope>NUCLEOTIDE SEQUENCE [LARGE SCALE GENOMIC DNA]</scope>
    <source>
        <strain evidence="17 18">KCTC 13059</strain>
    </source>
</reference>
<keyword evidence="10" id="KW-0067">ATP-binding</keyword>
<dbReference type="SUPFAM" id="SSF47384">
    <property type="entry name" value="Homodimeric domain of signal transducing histidine kinase"/>
    <property type="match status" value="1"/>
</dbReference>
<feature type="domain" description="HAMP" evidence="16">
    <location>
        <begin position="198"/>
        <end position="250"/>
    </location>
</feature>
<feature type="domain" description="Histidine kinase" evidence="15">
    <location>
        <begin position="265"/>
        <end position="485"/>
    </location>
</feature>
<evidence type="ECO:0000256" key="12">
    <source>
        <dbReference type="ARBA" id="ARBA00023012"/>
    </source>
</evidence>
<dbReference type="Gene3D" id="3.30.565.10">
    <property type="entry name" value="Histidine kinase-like ATPase, C-terminal domain"/>
    <property type="match status" value="1"/>
</dbReference>
<proteinExistence type="predicted"/>
<comment type="catalytic activity">
    <reaction evidence="1">
        <text>ATP + protein L-histidine = ADP + protein N-phospho-L-histidine.</text>
        <dbReference type="EC" id="2.7.13.3"/>
    </reaction>
</comment>
<dbReference type="InterPro" id="IPR005467">
    <property type="entry name" value="His_kinase_dom"/>
</dbReference>
<dbReference type="FunFam" id="3.30.565.10:FF:000006">
    <property type="entry name" value="Sensor histidine kinase WalK"/>
    <property type="match status" value="1"/>
</dbReference>
<evidence type="ECO:0000256" key="9">
    <source>
        <dbReference type="ARBA" id="ARBA00022777"/>
    </source>
</evidence>
<keyword evidence="6" id="KW-0808">Transferase</keyword>
<accession>A0A3B0CJ36</accession>
<dbReference type="InterPro" id="IPR050398">
    <property type="entry name" value="HssS/ArlS-like"/>
</dbReference>
<organism evidence="17 18">
    <name type="scientific">Paenibacillus ginsengarvi</name>
    <dbReference type="NCBI Taxonomy" id="400777"/>
    <lineage>
        <taxon>Bacteria</taxon>
        <taxon>Bacillati</taxon>
        <taxon>Bacillota</taxon>
        <taxon>Bacilli</taxon>
        <taxon>Bacillales</taxon>
        <taxon>Paenibacillaceae</taxon>
        <taxon>Paenibacillus</taxon>
    </lineage>
</organism>
<gene>
    <name evidence="17" type="ORF">D7M11_09865</name>
</gene>
<protein>
    <recommendedName>
        <fullName evidence="3">histidine kinase</fullName>
        <ecNumber evidence="3">2.7.13.3</ecNumber>
    </recommendedName>
</protein>
<dbReference type="GO" id="GO:0000155">
    <property type="term" value="F:phosphorelay sensor kinase activity"/>
    <property type="evidence" value="ECO:0007669"/>
    <property type="project" value="InterPro"/>
</dbReference>
<feature type="transmembrane region" description="Helical" evidence="14">
    <location>
        <begin position="173"/>
        <end position="196"/>
    </location>
</feature>
<dbReference type="CDD" id="cd00082">
    <property type="entry name" value="HisKA"/>
    <property type="match status" value="1"/>
</dbReference>
<dbReference type="SUPFAM" id="SSF55874">
    <property type="entry name" value="ATPase domain of HSP90 chaperone/DNA topoisomerase II/histidine kinase"/>
    <property type="match status" value="1"/>
</dbReference>
<dbReference type="PRINTS" id="PR00344">
    <property type="entry name" value="BCTRLSENSOR"/>
</dbReference>
<dbReference type="InterPro" id="IPR003660">
    <property type="entry name" value="HAMP_dom"/>
</dbReference>
<keyword evidence="13 14" id="KW-0472">Membrane</keyword>
<dbReference type="OrthoDB" id="335833at2"/>
<keyword evidence="18" id="KW-1185">Reference proteome</keyword>
<dbReference type="EMBL" id="RBAH01000005">
    <property type="protein sequence ID" value="RKN85393.1"/>
    <property type="molecule type" value="Genomic_DNA"/>
</dbReference>
<sequence length="494" mass="56520">MSIRIKLLLSFTGMLVISLLMFVLSAALFTIAFTGDIRGVRDFYKVHYQLNPLTQQEESIFLELKYMAKNEPDKLLDKQLLADYDFKLRTVRAGLFVRRESNPVFESYTINQPELQHALPAYDLDNNQIRNTFNIGERFYAYAKFDFKYSDGAKGGVFVIRERSPFAELSRRLLPILSILLIGVLVIANMLLYRWLTRSVVKPLNVLRKSAERIKEGDLQFALDLRESGEIGQLNESFESMRQRLQQSVELRLRDEESRKELISNISHDLRTPITTIKGYIEGIRDGVANTPDKMAKYVDTIYTKAVDLDKLVDELFLYSKLDLKQVSFRLEPIDIVSFLDDCIEELRYDLEKQQIDIAWQDKPKTAVPVMADPEQIKRTVLNVIGNSAKYMDKPEKRILLSVRPDTEMAEVEIRDNGPGIPEEAVPYIFERFYRAEPSRNTSTGGSGLGLAIARQIVEGHGGRIGVNSELGSSTSVYFTLRRTTDDKEAANRT</sequence>
<dbReference type="SMART" id="SM00388">
    <property type="entry name" value="HisKA"/>
    <property type="match status" value="1"/>
</dbReference>
<keyword evidence="7 14" id="KW-0812">Transmembrane</keyword>
<keyword evidence="4" id="KW-1003">Cell membrane</keyword>